<keyword evidence="1" id="KW-0732">Signal</keyword>
<dbReference type="EMBL" id="NHTK01001218">
    <property type="protein sequence ID" value="PPR01772.1"/>
    <property type="molecule type" value="Genomic_DNA"/>
</dbReference>
<feature type="domain" description="Ecp2 effector protein-like" evidence="2">
    <location>
        <begin position="50"/>
        <end position="146"/>
    </location>
</feature>
<evidence type="ECO:0000259" key="2">
    <source>
        <dbReference type="Pfam" id="PF14856"/>
    </source>
</evidence>
<name>A0A409YFJ1_9AGAR</name>
<keyword evidence="4" id="KW-1185">Reference proteome</keyword>
<accession>A0A409YFJ1</accession>
<gene>
    <name evidence="3" type="ORF">CVT24_001812</name>
</gene>
<protein>
    <recommendedName>
        <fullName evidence="2">Ecp2 effector protein-like domain-containing protein</fullName>
    </recommendedName>
</protein>
<feature type="chain" id="PRO_5019036994" description="Ecp2 effector protein-like domain-containing protein" evidence="1">
    <location>
        <begin position="21"/>
        <end position="164"/>
    </location>
</feature>
<dbReference type="Pfam" id="PF14856">
    <property type="entry name" value="Hce2"/>
    <property type="match status" value="1"/>
</dbReference>
<reference evidence="3 4" key="1">
    <citation type="journal article" date="2018" name="Evol. Lett.">
        <title>Horizontal gene cluster transfer increased hallucinogenic mushroom diversity.</title>
        <authorList>
            <person name="Reynolds H.T."/>
            <person name="Vijayakumar V."/>
            <person name="Gluck-Thaler E."/>
            <person name="Korotkin H.B."/>
            <person name="Matheny P.B."/>
            <person name="Slot J.C."/>
        </authorList>
    </citation>
    <scope>NUCLEOTIDE SEQUENCE [LARGE SCALE GENOMIC DNA]</scope>
    <source>
        <strain evidence="3 4">2629</strain>
    </source>
</reference>
<comment type="caution">
    <text evidence="3">The sequence shown here is derived from an EMBL/GenBank/DDBJ whole genome shotgun (WGS) entry which is preliminary data.</text>
</comment>
<evidence type="ECO:0000256" key="1">
    <source>
        <dbReference type="SAM" id="SignalP"/>
    </source>
</evidence>
<dbReference type="Proteomes" id="UP000284842">
    <property type="component" value="Unassembled WGS sequence"/>
</dbReference>
<proteinExistence type="predicted"/>
<dbReference type="InParanoid" id="A0A409YFJ1"/>
<evidence type="ECO:0000313" key="3">
    <source>
        <dbReference type="EMBL" id="PPR01772.1"/>
    </source>
</evidence>
<sequence length="164" mass="17232">MVNFATFGLLIASLIATASAAPAPVAEAEAAPVSPSFTPLEHEARAMINNCGASTFINQSSPGSPFVSDCRQIATNIAGGGTWSVALIGHHQLVQYGTCAFGVQAPFALGVTNFRVGNSDIIDLINDSISRFEWSGRVGAKGNMPCQTDPGMFNIDVEWGIYHD</sequence>
<dbReference type="OrthoDB" id="73875at2759"/>
<evidence type="ECO:0000313" key="4">
    <source>
        <dbReference type="Proteomes" id="UP000284842"/>
    </source>
</evidence>
<dbReference type="AlphaFoldDB" id="A0A409YFJ1"/>
<dbReference type="InterPro" id="IPR029226">
    <property type="entry name" value="Ecp2-like"/>
</dbReference>
<organism evidence="3 4">
    <name type="scientific">Panaeolus cyanescens</name>
    <dbReference type="NCBI Taxonomy" id="181874"/>
    <lineage>
        <taxon>Eukaryota</taxon>
        <taxon>Fungi</taxon>
        <taxon>Dikarya</taxon>
        <taxon>Basidiomycota</taxon>
        <taxon>Agaricomycotina</taxon>
        <taxon>Agaricomycetes</taxon>
        <taxon>Agaricomycetidae</taxon>
        <taxon>Agaricales</taxon>
        <taxon>Agaricineae</taxon>
        <taxon>Galeropsidaceae</taxon>
        <taxon>Panaeolus</taxon>
    </lineage>
</organism>
<dbReference type="STRING" id="181874.A0A409YFJ1"/>
<feature type="signal peptide" evidence="1">
    <location>
        <begin position="1"/>
        <end position="20"/>
    </location>
</feature>